<dbReference type="OrthoDB" id="9813965at2"/>
<gene>
    <name evidence="2" type="ordered locus">Trebr_1860</name>
</gene>
<reference evidence="3" key="1">
    <citation type="submission" date="2011-04" db="EMBL/GenBank/DDBJ databases">
        <title>The complete genome of Treponema brennaborense DSM 12168.</title>
        <authorList>
            <person name="Lucas S."/>
            <person name="Han J."/>
            <person name="Lapidus A."/>
            <person name="Bruce D."/>
            <person name="Goodwin L."/>
            <person name="Pitluck S."/>
            <person name="Peters L."/>
            <person name="Kyrpides N."/>
            <person name="Mavromatis K."/>
            <person name="Ivanova N."/>
            <person name="Mikhailova N."/>
            <person name="Pagani I."/>
            <person name="Teshima H."/>
            <person name="Detter J.C."/>
            <person name="Tapia R."/>
            <person name="Han C."/>
            <person name="Land M."/>
            <person name="Hauser L."/>
            <person name="Markowitz V."/>
            <person name="Cheng J.-F."/>
            <person name="Hugenholtz P."/>
            <person name="Woyke T."/>
            <person name="Wu D."/>
            <person name="Gronow S."/>
            <person name="Wellnitz S."/>
            <person name="Brambilla E."/>
            <person name="Klenk H.-P."/>
            <person name="Eisen J.A."/>
        </authorList>
    </citation>
    <scope>NUCLEOTIDE SEQUENCE [LARGE SCALE GENOMIC DNA]</scope>
    <source>
        <strain evidence="3">DSM 12168 / CIP 105900 / DD5/3</strain>
    </source>
</reference>
<dbReference type="Pfam" id="PF00403">
    <property type="entry name" value="HMA"/>
    <property type="match status" value="1"/>
</dbReference>
<feature type="domain" description="HMA" evidence="1">
    <location>
        <begin position="1"/>
        <end position="62"/>
    </location>
</feature>
<dbReference type="InterPro" id="IPR036163">
    <property type="entry name" value="HMA_dom_sf"/>
</dbReference>
<accession>F4LIX1</accession>
<dbReference type="Proteomes" id="UP000006546">
    <property type="component" value="Chromosome"/>
</dbReference>
<evidence type="ECO:0000313" key="3">
    <source>
        <dbReference type="Proteomes" id="UP000006546"/>
    </source>
</evidence>
<evidence type="ECO:0000259" key="1">
    <source>
        <dbReference type="PROSITE" id="PS50846"/>
    </source>
</evidence>
<dbReference type="GO" id="GO:0046872">
    <property type="term" value="F:metal ion binding"/>
    <property type="evidence" value="ECO:0007669"/>
    <property type="project" value="InterPro"/>
</dbReference>
<dbReference type="CDD" id="cd00371">
    <property type="entry name" value="HMA"/>
    <property type="match status" value="1"/>
</dbReference>
<proteinExistence type="predicted"/>
<dbReference type="STRING" id="906968.Trebr_1860"/>
<dbReference type="HOGENOM" id="CLU_134973_5_3_12"/>
<evidence type="ECO:0000313" key="2">
    <source>
        <dbReference type="EMBL" id="AEE17280.1"/>
    </source>
</evidence>
<dbReference type="Gene3D" id="3.30.70.100">
    <property type="match status" value="1"/>
</dbReference>
<dbReference type="InterPro" id="IPR006121">
    <property type="entry name" value="HMA_dom"/>
</dbReference>
<dbReference type="eggNOG" id="COG2608">
    <property type="taxonomic scope" value="Bacteria"/>
</dbReference>
<organism evidence="2 3">
    <name type="scientific">Treponema brennaborense (strain DSM 12168 / CIP 105900 / DD5/3)</name>
    <dbReference type="NCBI Taxonomy" id="906968"/>
    <lineage>
        <taxon>Bacteria</taxon>
        <taxon>Pseudomonadati</taxon>
        <taxon>Spirochaetota</taxon>
        <taxon>Spirochaetia</taxon>
        <taxon>Spirochaetales</taxon>
        <taxon>Treponemataceae</taxon>
        <taxon>Treponema</taxon>
    </lineage>
</organism>
<dbReference type="KEGG" id="tbe:Trebr_1860"/>
<sequence>MVTLQVPDMHCAKCVARISKALDDAGLTYRVSLEDKTVSIDGCDNCVRTAVQELDDLGFSASVKK</sequence>
<name>F4LIX1_TREBD</name>
<dbReference type="AlphaFoldDB" id="F4LIX1"/>
<dbReference type="SUPFAM" id="SSF55008">
    <property type="entry name" value="HMA, heavy metal-associated domain"/>
    <property type="match status" value="1"/>
</dbReference>
<dbReference type="PROSITE" id="PS50846">
    <property type="entry name" value="HMA_2"/>
    <property type="match status" value="1"/>
</dbReference>
<dbReference type="RefSeq" id="WP_013758984.1">
    <property type="nucleotide sequence ID" value="NC_015500.1"/>
</dbReference>
<dbReference type="EMBL" id="CP002696">
    <property type="protein sequence ID" value="AEE17280.1"/>
    <property type="molecule type" value="Genomic_DNA"/>
</dbReference>
<protein>
    <submittedName>
        <fullName evidence="2">Heavy metal transport/detoxification protein</fullName>
    </submittedName>
</protein>
<keyword evidence="3" id="KW-1185">Reference proteome</keyword>